<gene>
    <name evidence="7" type="ORF">N0K08_12460</name>
</gene>
<dbReference type="RefSeq" id="WP_261500689.1">
    <property type="nucleotide sequence ID" value="NZ_JAODYH010000005.1"/>
</dbReference>
<evidence type="ECO:0000313" key="7">
    <source>
        <dbReference type="EMBL" id="MCT9811453.1"/>
    </source>
</evidence>
<comment type="caution">
    <text evidence="7">The sequence shown here is derived from an EMBL/GenBank/DDBJ whole genome shotgun (WGS) entry which is preliminary data.</text>
</comment>
<keyword evidence="8" id="KW-1185">Reference proteome</keyword>
<protein>
    <submittedName>
        <fullName evidence="7">LysE family transporter</fullName>
    </submittedName>
</protein>
<feature type="transmembrane region" description="Helical" evidence="6">
    <location>
        <begin position="6"/>
        <end position="29"/>
    </location>
</feature>
<keyword evidence="2" id="KW-1003">Cell membrane</keyword>
<evidence type="ECO:0000313" key="8">
    <source>
        <dbReference type="Proteomes" id="UP001525968"/>
    </source>
</evidence>
<dbReference type="PANTHER" id="PTHR30086:SF20">
    <property type="entry name" value="ARGININE EXPORTER PROTEIN ARGO-RELATED"/>
    <property type="match status" value="1"/>
</dbReference>
<keyword evidence="3 6" id="KW-0812">Transmembrane</keyword>
<keyword evidence="5 6" id="KW-0472">Membrane</keyword>
<evidence type="ECO:0000256" key="2">
    <source>
        <dbReference type="ARBA" id="ARBA00022475"/>
    </source>
</evidence>
<evidence type="ECO:0000256" key="5">
    <source>
        <dbReference type="ARBA" id="ARBA00023136"/>
    </source>
</evidence>
<accession>A0ABT2PLW3</accession>
<comment type="subcellular location">
    <subcellularLocation>
        <location evidence="1">Cell membrane</location>
        <topology evidence="1">Multi-pass membrane protein</topology>
    </subcellularLocation>
</comment>
<feature type="transmembrane region" description="Helical" evidence="6">
    <location>
        <begin position="146"/>
        <end position="172"/>
    </location>
</feature>
<reference evidence="7 8" key="1">
    <citation type="submission" date="2022-09" db="EMBL/GenBank/DDBJ databases">
        <title>Draft genome of isolate Be4.</title>
        <authorList>
            <person name="Sanchez-Castro I."/>
            <person name="Martinez-Rodriguez P."/>
            <person name="Descostes M."/>
            <person name="Merroun M."/>
        </authorList>
    </citation>
    <scope>NUCLEOTIDE SEQUENCE [LARGE SCALE GENOMIC DNA]</scope>
    <source>
        <strain evidence="7 8">Be4</strain>
    </source>
</reference>
<dbReference type="PIRSF" id="PIRSF006324">
    <property type="entry name" value="LeuE"/>
    <property type="match status" value="1"/>
</dbReference>
<proteinExistence type="predicted"/>
<sequence length="204" mass="21575">MFGVADYGAFVAAIILFLLIPGPGNLALITSTGQGGIRSGMAACCGVIAADQVLMWLAVAGMAALLAAHPTAFQALQWLGAAYLAWLGGKMLLAKPGAAPVLQMQPHHYFRQGALITLLNPKAIVFYMAFFPLFVDPATHQGLPTFAVMAATVAALTLLYSLSVVLLTRYLADRLRANPRIVQMLEKTAGTFLIGFGIKLAISK</sequence>
<keyword evidence="4 6" id="KW-1133">Transmembrane helix</keyword>
<evidence type="ECO:0000256" key="3">
    <source>
        <dbReference type="ARBA" id="ARBA00022692"/>
    </source>
</evidence>
<feature type="transmembrane region" description="Helical" evidence="6">
    <location>
        <begin position="41"/>
        <end position="69"/>
    </location>
</feature>
<organism evidence="7 8">
    <name type="scientific">Acidovorax bellezanensis</name>
    <dbReference type="NCBI Taxonomy" id="2976702"/>
    <lineage>
        <taxon>Bacteria</taxon>
        <taxon>Pseudomonadati</taxon>
        <taxon>Pseudomonadota</taxon>
        <taxon>Betaproteobacteria</taxon>
        <taxon>Burkholderiales</taxon>
        <taxon>Comamonadaceae</taxon>
        <taxon>Acidovorax</taxon>
    </lineage>
</organism>
<feature type="transmembrane region" description="Helical" evidence="6">
    <location>
        <begin position="114"/>
        <end position="134"/>
    </location>
</feature>
<dbReference type="Proteomes" id="UP001525968">
    <property type="component" value="Unassembled WGS sequence"/>
</dbReference>
<name>A0ABT2PLW3_9BURK</name>
<evidence type="ECO:0000256" key="4">
    <source>
        <dbReference type="ARBA" id="ARBA00022989"/>
    </source>
</evidence>
<dbReference type="PANTHER" id="PTHR30086">
    <property type="entry name" value="ARGININE EXPORTER PROTEIN ARGO"/>
    <property type="match status" value="1"/>
</dbReference>
<dbReference type="EMBL" id="JAODYH010000005">
    <property type="protein sequence ID" value="MCT9811453.1"/>
    <property type="molecule type" value="Genomic_DNA"/>
</dbReference>
<feature type="transmembrane region" description="Helical" evidence="6">
    <location>
        <begin position="75"/>
        <end position="93"/>
    </location>
</feature>
<evidence type="ECO:0000256" key="1">
    <source>
        <dbReference type="ARBA" id="ARBA00004651"/>
    </source>
</evidence>
<dbReference type="InterPro" id="IPR001123">
    <property type="entry name" value="LeuE-type"/>
</dbReference>
<dbReference type="Pfam" id="PF01810">
    <property type="entry name" value="LysE"/>
    <property type="match status" value="1"/>
</dbReference>
<evidence type="ECO:0000256" key="6">
    <source>
        <dbReference type="SAM" id="Phobius"/>
    </source>
</evidence>